<dbReference type="GO" id="GO:0006950">
    <property type="term" value="P:response to stress"/>
    <property type="evidence" value="ECO:0007669"/>
    <property type="project" value="TreeGrafter"/>
</dbReference>
<feature type="domain" description="HTH marR-type" evidence="4">
    <location>
        <begin position="15"/>
        <end position="147"/>
    </location>
</feature>
<accession>A0A7M2TJI2</accession>
<dbReference type="AlphaFoldDB" id="A0A7M2TJI2"/>
<evidence type="ECO:0000256" key="3">
    <source>
        <dbReference type="ARBA" id="ARBA00023163"/>
    </source>
</evidence>
<dbReference type="Pfam" id="PF01047">
    <property type="entry name" value="MarR"/>
    <property type="match status" value="1"/>
</dbReference>
<evidence type="ECO:0000259" key="4">
    <source>
        <dbReference type="PROSITE" id="PS50995"/>
    </source>
</evidence>
<dbReference type="InterPro" id="IPR039422">
    <property type="entry name" value="MarR/SlyA-like"/>
</dbReference>
<gene>
    <name evidence="5" type="ORF">IPT68_29690</name>
</gene>
<dbReference type="SMART" id="SM00347">
    <property type="entry name" value="HTH_MARR"/>
    <property type="match status" value="1"/>
</dbReference>
<keyword evidence="3" id="KW-0804">Transcription</keyword>
<dbReference type="EMBL" id="CP063374">
    <property type="protein sequence ID" value="QOV47838.1"/>
    <property type="molecule type" value="Genomic_DNA"/>
</dbReference>
<evidence type="ECO:0000313" key="5">
    <source>
        <dbReference type="EMBL" id="QOV47838.1"/>
    </source>
</evidence>
<dbReference type="Gene3D" id="1.10.10.10">
    <property type="entry name" value="Winged helix-like DNA-binding domain superfamily/Winged helix DNA-binding domain"/>
    <property type="match status" value="1"/>
</dbReference>
<proteinExistence type="predicted"/>
<dbReference type="InterPro" id="IPR036390">
    <property type="entry name" value="WH_DNA-bd_sf"/>
</dbReference>
<keyword evidence="6" id="KW-1185">Reference proteome</keyword>
<sequence length="156" mass="17135">MDDARLTEDGDTGLLDRLGFLLARHGAAADSRIRRALEGFRLTPRQGTALILLGQSGSMGQQALAAALDVDPSVMVGILNDLEAARLVERRRDRSDRRRHIVAITDEGDCLLAKTRQAVTDVEQEMFGRLSPEEVATLRGLLLRIETSRNEPACTE</sequence>
<dbReference type="GO" id="GO:0003700">
    <property type="term" value="F:DNA-binding transcription factor activity"/>
    <property type="evidence" value="ECO:0007669"/>
    <property type="project" value="InterPro"/>
</dbReference>
<evidence type="ECO:0000256" key="2">
    <source>
        <dbReference type="ARBA" id="ARBA00023125"/>
    </source>
</evidence>
<evidence type="ECO:0000313" key="6">
    <source>
        <dbReference type="Proteomes" id="UP000594008"/>
    </source>
</evidence>
<organism evidence="5 6">
    <name type="scientific">Streptomyces chromofuscus</name>
    <dbReference type="NCBI Taxonomy" id="42881"/>
    <lineage>
        <taxon>Bacteria</taxon>
        <taxon>Bacillati</taxon>
        <taxon>Actinomycetota</taxon>
        <taxon>Actinomycetes</taxon>
        <taxon>Kitasatosporales</taxon>
        <taxon>Streptomycetaceae</taxon>
        <taxon>Streptomyces</taxon>
    </lineage>
</organism>
<dbReference type="InterPro" id="IPR000835">
    <property type="entry name" value="HTH_MarR-typ"/>
</dbReference>
<keyword evidence="1" id="KW-0805">Transcription regulation</keyword>
<protein>
    <submittedName>
        <fullName evidence="5">Winged helix-turn-helix transcriptional regulator</fullName>
    </submittedName>
</protein>
<name>A0A7M2TJI2_STRCW</name>
<dbReference type="PRINTS" id="PR00598">
    <property type="entry name" value="HTHMARR"/>
</dbReference>
<dbReference type="PANTHER" id="PTHR33164">
    <property type="entry name" value="TRANSCRIPTIONAL REGULATOR, MARR FAMILY"/>
    <property type="match status" value="1"/>
</dbReference>
<dbReference type="GO" id="GO:0003677">
    <property type="term" value="F:DNA binding"/>
    <property type="evidence" value="ECO:0007669"/>
    <property type="project" value="UniProtKB-KW"/>
</dbReference>
<reference evidence="5 6" key="1">
    <citation type="submission" date="2020-10" db="EMBL/GenBank/DDBJ databases">
        <title>Streptomyces chromofuscus complate genome analysis.</title>
        <authorList>
            <person name="Anwar N."/>
        </authorList>
    </citation>
    <scope>NUCLEOTIDE SEQUENCE [LARGE SCALE GENOMIC DNA]</scope>
    <source>
        <strain evidence="5 6">DSM 40273</strain>
    </source>
</reference>
<dbReference type="PANTHER" id="PTHR33164:SF64">
    <property type="entry name" value="TRANSCRIPTIONAL REGULATOR SLYA"/>
    <property type="match status" value="1"/>
</dbReference>
<dbReference type="PROSITE" id="PS50995">
    <property type="entry name" value="HTH_MARR_2"/>
    <property type="match status" value="1"/>
</dbReference>
<dbReference type="KEGG" id="schf:IPT68_29690"/>
<dbReference type="Proteomes" id="UP000594008">
    <property type="component" value="Chromosome"/>
</dbReference>
<keyword evidence="2" id="KW-0238">DNA-binding</keyword>
<dbReference type="InterPro" id="IPR036388">
    <property type="entry name" value="WH-like_DNA-bd_sf"/>
</dbReference>
<dbReference type="SUPFAM" id="SSF46785">
    <property type="entry name" value="Winged helix' DNA-binding domain"/>
    <property type="match status" value="1"/>
</dbReference>
<evidence type="ECO:0000256" key="1">
    <source>
        <dbReference type="ARBA" id="ARBA00023015"/>
    </source>
</evidence>